<accession>A0A1H0MX10</accession>
<gene>
    <name evidence="2" type="ORF">SAMN05421677_108169</name>
</gene>
<feature type="region of interest" description="Disordered" evidence="1">
    <location>
        <begin position="596"/>
        <end position="618"/>
    </location>
</feature>
<dbReference type="AlphaFoldDB" id="A0A1H0MX10"/>
<name>A0A1H0MX10_HALAD</name>
<sequence>MDHLINSLTRLSTHAALPVEPKSGQLVKGKVIQSLQDNKVVVNMGKKSVEAIVNQPLIKGSSYLFQVEQVEPALVLRTVSLSEARPGQLDLASLIKQIGVKENKDNLSLMKAIVDLKVPLHKKDLAQAFKLIQSSANQPLARELLLHIISRKMPIQSSVYSALSAKYTEEYSQVLSDVEQQLGKKSLSASDEKIKSMVQTLRAEQIPKSESATLNKLKYELMNGSSSTFELLKKAGIIDAKHTLSSFQQNWSHQNPGMDRLPFTKERVASSLQQLLQNQLPLSPSENQTIKQWVHTSEKLLSVWAQQPSNTDFHMVSQQTRRQWTETFRNVVAQNVMRRLTPHLQESTKLFIDKAVTLLGHDRGERNSFSRTEFRSFLSDMQNLIGKQVSIDQQKLLVHSLQSLSQNITLSDKDRMWLQMKAMMSRIGFNDEHVLAKAFKQTEAPVQTESSLKTLLLKGLNEGSEVKAETANRLINLINGTQLASYSDNPQTLQITLQFPGDFIGALKDVHMNMEGRKNDDGQIDSDYCHVMFYLHLSQLEETIIDLNIVERRVSVVVYNENPELEKLFKPYQKKLEEGLEIAGYELNSLRARVTSEVSKSTDSNKQEEAEEGVDIRI</sequence>
<dbReference type="STRING" id="240303.SAMN05421677_108169"/>
<protein>
    <recommendedName>
        <fullName evidence="4">Hook-length control protein FliK</fullName>
    </recommendedName>
</protein>
<dbReference type="Proteomes" id="UP000198860">
    <property type="component" value="Unassembled WGS sequence"/>
</dbReference>
<dbReference type="OrthoDB" id="2351076at2"/>
<dbReference type="EMBL" id="FNIZ01000008">
    <property type="protein sequence ID" value="SDO85008.1"/>
    <property type="molecule type" value="Genomic_DNA"/>
</dbReference>
<proteinExistence type="predicted"/>
<feature type="compositionally biased region" description="Basic and acidic residues" evidence="1">
    <location>
        <begin position="603"/>
        <end position="618"/>
    </location>
</feature>
<reference evidence="3" key="1">
    <citation type="submission" date="2016-10" db="EMBL/GenBank/DDBJ databases">
        <authorList>
            <person name="Varghese N."/>
            <person name="Submissions S."/>
        </authorList>
    </citation>
    <scope>NUCLEOTIDE SEQUENCE [LARGE SCALE GENOMIC DNA]</scope>
    <source>
        <strain evidence="3">CGMCC 1.3703</strain>
    </source>
</reference>
<evidence type="ECO:0000256" key="1">
    <source>
        <dbReference type="SAM" id="MobiDB-lite"/>
    </source>
</evidence>
<dbReference type="RefSeq" id="WP_089652432.1">
    <property type="nucleotide sequence ID" value="NZ_FNIZ01000008.1"/>
</dbReference>
<evidence type="ECO:0008006" key="4">
    <source>
        <dbReference type="Google" id="ProtNLM"/>
    </source>
</evidence>
<organism evidence="2 3">
    <name type="scientific">Halobacillus aidingensis</name>
    <dbReference type="NCBI Taxonomy" id="240303"/>
    <lineage>
        <taxon>Bacteria</taxon>
        <taxon>Bacillati</taxon>
        <taxon>Bacillota</taxon>
        <taxon>Bacilli</taxon>
        <taxon>Bacillales</taxon>
        <taxon>Bacillaceae</taxon>
        <taxon>Halobacillus</taxon>
    </lineage>
</organism>
<keyword evidence="3" id="KW-1185">Reference proteome</keyword>
<evidence type="ECO:0000313" key="2">
    <source>
        <dbReference type="EMBL" id="SDO85008.1"/>
    </source>
</evidence>
<evidence type="ECO:0000313" key="3">
    <source>
        <dbReference type="Proteomes" id="UP000198860"/>
    </source>
</evidence>